<dbReference type="FunFam" id="1.10.287.950:FF:000001">
    <property type="entry name" value="Methyl-accepting chemotaxis sensory transducer"/>
    <property type="match status" value="1"/>
</dbReference>
<dbReference type="PROSITE" id="PS50111">
    <property type="entry name" value="CHEMOTAXIS_TRANSDUC_2"/>
    <property type="match status" value="1"/>
</dbReference>
<protein>
    <submittedName>
        <fullName evidence="9">Methyl-accepting chemotaxis sensory transducer</fullName>
    </submittedName>
</protein>
<dbReference type="SMART" id="SM00283">
    <property type="entry name" value="MA"/>
    <property type="match status" value="1"/>
</dbReference>
<keyword evidence="3 5" id="KW-0807">Transducer</keyword>
<keyword evidence="6" id="KW-0812">Transmembrane</keyword>
<comment type="subcellular location">
    <subcellularLocation>
        <location evidence="1">Cell inner membrane</location>
        <topology evidence="1">Multi-pass membrane protein</topology>
    </subcellularLocation>
</comment>
<dbReference type="OrthoDB" id="9760371at2"/>
<evidence type="ECO:0000256" key="3">
    <source>
        <dbReference type="ARBA" id="ARBA00023224"/>
    </source>
</evidence>
<dbReference type="Pfam" id="PF13682">
    <property type="entry name" value="CZB"/>
    <property type="match status" value="1"/>
</dbReference>
<dbReference type="Gene3D" id="3.30.450.20">
    <property type="entry name" value="PAS domain"/>
    <property type="match status" value="1"/>
</dbReference>
<dbReference type="Gene3D" id="1.10.287.950">
    <property type="entry name" value="Methyl-accepting chemotaxis protein"/>
    <property type="match status" value="1"/>
</dbReference>
<dbReference type="EMBL" id="CP002347">
    <property type="protein sequence ID" value="ADR18169.1"/>
    <property type="molecule type" value="Genomic_DNA"/>
</dbReference>
<feature type="transmembrane region" description="Helical" evidence="6">
    <location>
        <begin position="12"/>
        <end position="29"/>
    </location>
</feature>
<reference key="1">
    <citation type="submission" date="2010-11" db="EMBL/GenBank/DDBJ databases">
        <title>The complete genome of chromosome of Calditerrivibrio nitroreducens DSM 19672.</title>
        <authorList>
            <consortium name="US DOE Joint Genome Institute (JGI-PGF)"/>
            <person name="Lucas S."/>
            <person name="Copeland A."/>
            <person name="Lapidus A."/>
            <person name="Bruce D."/>
            <person name="Goodwin L."/>
            <person name="Pitluck S."/>
            <person name="Kyrpides N."/>
            <person name="Mavromatis K."/>
            <person name="Ivanova N."/>
            <person name="Mikhailova N."/>
            <person name="Zeytun A."/>
            <person name="Brettin T."/>
            <person name="Detter J.C."/>
            <person name="Tapia R."/>
            <person name="Han C."/>
            <person name="Land M."/>
            <person name="Hauser L."/>
            <person name="Markowitz V."/>
            <person name="Cheng J.-F."/>
            <person name="Hugenholtz P."/>
            <person name="Woyke T."/>
            <person name="Wu D."/>
            <person name="Spring S."/>
            <person name="Schroeder M."/>
            <person name="Brambilla E."/>
            <person name="Klenk H.-P."/>
            <person name="Eisen J.A."/>
        </authorList>
    </citation>
    <scope>NUCLEOTIDE SEQUENCE [LARGE SCALE GENOMIC DNA]</scope>
    <source>
        <strain>DSM 19672</strain>
    </source>
</reference>
<feature type="transmembrane region" description="Helical" evidence="6">
    <location>
        <begin position="288"/>
        <end position="310"/>
    </location>
</feature>
<dbReference type="STRING" id="768670.Calni_0256"/>
<dbReference type="GO" id="GO:0007165">
    <property type="term" value="P:signal transduction"/>
    <property type="evidence" value="ECO:0007669"/>
    <property type="project" value="UniProtKB-KW"/>
</dbReference>
<reference evidence="9 10" key="2">
    <citation type="journal article" date="2011" name="Stand. Genomic Sci.">
        <title>Complete genome sequence of Calditerrivibrio nitroreducens type strain (Yu37-1).</title>
        <authorList>
            <person name="Pitluck S."/>
            <person name="Sikorski J."/>
            <person name="Zeytun A."/>
            <person name="Lapidus A."/>
            <person name="Nolan M."/>
            <person name="Lucas S."/>
            <person name="Hammon N."/>
            <person name="Deshpande S."/>
            <person name="Cheng J.F."/>
            <person name="Tapia R."/>
            <person name="Han C."/>
            <person name="Goodwin L."/>
            <person name="Liolios K."/>
            <person name="Pagani I."/>
            <person name="Ivanova N."/>
            <person name="Mavromatis K."/>
            <person name="Pati A."/>
            <person name="Chen A."/>
            <person name="Palaniappan K."/>
            <person name="Hauser L."/>
            <person name="Chang Y.J."/>
            <person name="Jeffries C.D."/>
            <person name="Detter J.C."/>
            <person name="Brambilla E."/>
            <person name="Djao O.D."/>
            <person name="Rohde M."/>
            <person name="Spring S."/>
            <person name="Goker M."/>
            <person name="Woyke T."/>
            <person name="Bristow J."/>
            <person name="Eisen J.A."/>
            <person name="Markowitz V."/>
            <person name="Hugenholtz P."/>
            <person name="Kyrpides N.C."/>
            <person name="Klenk H.P."/>
            <person name="Land M."/>
        </authorList>
    </citation>
    <scope>NUCLEOTIDE SEQUENCE [LARGE SCALE GENOMIC DNA]</scope>
    <source>
        <strain evidence="10">DSM 19672 / NBRC 101217 / Yu37-1</strain>
    </source>
</reference>
<name>E4TJK7_CALNY</name>
<evidence type="ECO:0000259" key="7">
    <source>
        <dbReference type="PROSITE" id="PS50111"/>
    </source>
</evidence>
<keyword evidence="2" id="KW-0997">Cell inner membrane</keyword>
<keyword evidence="2" id="KW-1003">Cell membrane</keyword>
<dbReference type="Pfam" id="PF00015">
    <property type="entry name" value="MCPsignal"/>
    <property type="match status" value="1"/>
</dbReference>
<evidence type="ECO:0000256" key="4">
    <source>
        <dbReference type="ARBA" id="ARBA00029447"/>
    </source>
</evidence>
<evidence type="ECO:0000259" key="8">
    <source>
        <dbReference type="PROSITE" id="PS50192"/>
    </source>
</evidence>
<evidence type="ECO:0000256" key="5">
    <source>
        <dbReference type="PROSITE-ProRule" id="PRU00284"/>
    </source>
</evidence>
<keyword evidence="6" id="KW-0472">Membrane</keyword>
<feature type="domain" description="Methyl-accepting transducer" evidence="7">
    <location>
        <begin position="427"/>
        <end position="663"/>
    </location>
</feature>
<evidence type="ECO:0000313" key="10">
    <source>
        <dbReference type="Proteomes" id="UP000007039"/>
    </source>
</evidence>
<evidence type="ECO:0000313" key="9">
    <source>
        <dbReference type="EMBL" id="ADR18169.1"/>
    </source>
</evidence>
<gene>
    <name evidence="9" type="ordered locus">Calni_0256</name>
</gene>
<dbReference type="SUPFAM" id="SSF103190">
    <property type="entry name" value="Sensory domain-like"/>
    <property type="match status" value="1"/>
</dbReference>
<dbReference type="Pfam" id="PF14827">
    <property type="entry name" value="dCache_3"/>
    <property type="match status" value="1"/>
</dbReference>
<accession>E4TJK7</accession>
<dbReference type="InterPro" id="IPR025991">
    <property type="entry name" value="Chemoreceptor_zinc-bind_dom"/>
</dbReference>
<dbReference type="GO" id="GO:0006935">
    <property type="term" value="P:chemotaxis"/>
    <property type="evidence" value="ECO:0007669"/>
    <property type="project" value="UniProtKB-ARBA"/>
</dbReference>
<dbReference type="SUPFAM" id="SSF58104">
    <property type="entry name" value="Methyl-accepting chemotaxis protein (MCP) signaling domain"/>
    <property type="match status" value="1"/>
</dbReference>
<evidence type="ECO:0000256" key="2">
    <source>
        <dbReference type="ARBA" id="ARBA00022519"/>
    </source>
</evidence>
<dbReference type="KEGG" id="cni:Calni_0256"/>
<dbReference type="HOGENOM" id="CLU_000445_107_19_0"/>
<keyword evidence="6" id="KW-1133">Transmembrane helix</keyword>
<dbReference type="InterPro" id="IPR029151">
    <property type="entry name" value="Sensor-like_sf"/>
</dbReference>
<proteinExistence type="inferred from homology"/>
<dbReference type="Proteomes" id="UP000007039">
    <property type="component" value="Chromosome"/>
</dbReference>
<evidence type="ECO:0000256" key="6">
    <source>
        <dbReference type="SAM" id="Phobius"/>
    </source>
</evidence>
<dbReference type="PANTHER" id="PTHR32089">
    <property type="entry name" value="METHYL-ACCEPTING CHEMOTAXIS PROTEIN MCPB"/>
    <property type="match status" value="1"/>
</dbReference>
<feature type="domain" description="T-SNARE coiled-coil homology" evidence="8">
    <location>
        <begin position="614"/>
        <end position="676"/>
    </location>
</feature>
<dbReference type="CDD" id="cd11386">
    <property type="entry name" value="MCP_signal"/>
    <property type="match status" value="1"/>
</dbReference>
<sequence length="813" mass="91855">MFKFKIGLKSKIFVPTIIGILFILFLGLYDRYRTSNEIINKIIEKDTKDIELTFNTVVDESLNGIKKTVELIATNQEYAKYAAEQNREALLKLLGGYYKSIRSDISQFQYHTPDAKTILRFHLPEKYGDDLRGFRKTVVKANQTKQPVIGFEVGVGGPGLRVVYPVFYSGTHVGSVEFGAEINSILSKLQKQFHIEYSIGIKDDVFKRAKRKDSDKDFKKDGLVYYTFQGEKIKDIINQFNGNKLYNINEKKYYAFAIPFVDFSGESVGHLLVAKDYTDLINNNLTQLYKTMVVLIILSALVLILLFVLINNIMKTVKSFVNIAKELAHGDGDFSKRIPQRYADFATITGINDSNLLQKMKDKPCWLIIGDYAEERVCPILRNNQARSCEDCKVFNAHCTDEICQMSTWFNIFIEVTERSFIKVMRKVTGLVENAPIMWQSVYKLTDKNEKNSQMAMQTATAGEEMSSTIAEISNGVDEMRNKSNETQHLAIEGSRLVAESTTYSDDVQNAFSNLKSNIDELIANANRIGAVVGVINDISEQTNLLALNAAIEAARAGEHGRGFAVVADEVRKLAEKTQKSTKEIEHMIREMQFKVKNVGKDVEGSSSSVQKQYEIAQKTQEGFNVILSSIDELNQTINTIATALEEQTKATAEIAQSMTNISESTSSSIDNIKDLTTKIQSILGEASSVIGMLNSYKYSAKGVTFIRAKLAHLEFISKLYDAIVIKKPYDVVDHRHCNFGLFYYSDGIKEFGSDFDFKALEPYHIKVHDLGKKAMEFVKNGRFENALNIVKEMEEPLAVLNKHLDNLIRRYI</sequence>
<dbReference type="InterPro" id="IPR000727">
    <property type="entry name" value="T_SNARE_dom"/>
</dbReference>
<dbReference type="GO" id="GO:0005886">
    <property type="term" value="C:plasma membrane"/>
    <property type="evidence" value="ECO:0007669"/>
    <property type="project" value="UniProtKB-SubCell"/>
</dbReference>
<dbReference type="Gene3D" id="1.20.120.30">
    <property type="entry name" value="Aspartate receptor, ligand-binding domain"/>
    <property type="match status" value="1"/>
</dbReference>
<organism evidence="9 10">
    <name type="scientific">Calditerrivibrio nitroreducens (strain DSM 19672 / NBRC 101217 / Yu37-1)</name>
    <dbReference type="NCBI Taxonomy" id="768670"/>
    <lineage>
        <taxon>Bacteria</taxon>
        <taxon>Pseudomonadati</taxon>
        <taxon>Deferribacterota</taxon>
        <taxon>Deferribacteres</taxon>
        <taxon>Deferribacterales</taxon>
        <taxon>Calditerrivibrionaceae</taxon>
    </lineage>
</organism>
<dbReference type="eggNOG" id="COG0840">
    <property type="taxonomic scope" value="Bacteria"/>
</dbReference>
<dbReference type="PANTHER" id="PTHR32089:SF112">
    <property type="entry name" value="LYSOZYME-LIKE PROTEIN-RELATED"/>
    <property type="match status" value="1"/>
</dbReference>
<dbReference type="InterPro" id="IPR004089">
    <property type="entry name" value="MCPsignal_dom"/>
</dbReference>
<dbReference type="InterPro" id="IPR029150">
    <property type="entry name" value="dCache_3"/>
</dbReference>
<dbReference type="PROSITE" id="PS50192">
    <property type="entry name" value="T_SNARE"/>
    <property type="match status" value="1"/>
</dbReference>
<keyword evidence="10" id="KW-1185">Reference proteome</keyword>
<evidence type="ECO:0000256" key="1">
    <source>
        <dbReference type="ARBA" id="ARBA00004429"/>
    </source>
</evidence>
<dbReference type="AlphaFoldDB" id="E4TJK7"/>
<comment type="similarity">
    <text evidence="4">Belongs to the methyl-accepting chemotaxis (MCP) protein family.</text>
</comment>